<proteinExistence type="predicted"/>
<comment type="caution">
    <text evidence="1">The sequence shown here is derived from an EMBL/GenBank/DDBJ whole genome shotgun (WGS) entry which is preliminary data.</text>
</comment>
<gene>
    <name evidence="1" type="ORF">DX908_03865</name>
</gene>
<dbReference type="Gene3D" id="2.160.10.10">
    <property type="entry name" value="Hexapeptide repeat proteins"/>
    <property type="match status" value="1"/>
</dbReference>
<dbReference type="OrthoDB" id="9815592at2"/>
<name>A0A371RGC1_9PROT</name>
<protein>
    <submittedName>
        <fullName evidence="1">Acyltransferase</fullName>
    </submittedName>
</protein>
<sequence>MSEAETAYPRLPGTWRSGLAFLLGMILPGRLRRRLYRAVLGYEIDRTAVLGPCFLRVQKLTLGPGAKIGAFTFIRNVREVRIGEEARIGTFNWIYGMIGPTDRHFLNEHDRTPDFIMEEQSSLTSRHIVDCTNRVRIGAFSTVAGFYTQILTHGIDPVENRQTSKPVEIGRYCLLGTGSVILKGAVVPDGTVLGAGSVFRGAPTVTHALYSGVPAEFIRKMPEDAAYFHRTQGTVD</sequence>
<accession>A0A371RGC1</accession>
<organism evidence="1 2">
    <name type="scientific">Parvularcula marina</name>
    <dbReference type="NCBI Taxonomy" id="2292771"/>
    <lineage>
        <taxon>Bacteria</taxon>
        <taxon>Pseudomonadati</taxon>
        <taxon>Pseudomonadota</taxon>
        <taxon>Alphaproteobacteria</taxon>
        <taxon>Parvularculales</taxon>
        <taxon>Parvularculaceae</taxon>
        <taxon>Parvularcula</taxon>
    </lineage>
</organism>
<keyword evidence="2" id="KW-1185">Reference proteome</keyword>
<dbReference type="AlphaFoldDB" id="A0A371RGC1"/>
<dbReference type="EMBL" id="QUQO01000001">
    <property type="protein sequence ID" value="RFB04498.1"/>
    <property type="molecule type" value="Genomic_DNA"/>
</dbReference>
<dbReference type="RefSeq" id="WP_116391131.1">
    <property type="nucleotide sequence ID" value="NZ_QUQO01000001.1"/>
</dbReference>
<dbReference type="InParanoid" id="A0A371RGC1"/>
<dbReference type="Proteomes" id="UP000264589">
    <property type="component" value="Unassembled WGS sequence"/>
</dbReference>
<evidence type="ECO:0000313" key="1">
    <source>
        <dbReference type="EMBL" id="RFB04498.1"/>
    </source>
</evidence>
<dbReference type="InterPro" id="IPR011004">
    <property type="entry name" value="Trimer_LpxA-like_sf"/>
</dbReference>
<evidence type="ECO:0000313" key="2">
    <source>
        <dbReference type="Proteomes" id="UP000264589"/>
    </source>
</evidence>
<dbReference type="SUPFAM" id="SSF51161">
    <property type="entry name" value="Trimeric LpxA-like enzymes"/>
    <property type="match status" value="1"/>
</dbReference>
<keyword evidence="1" id="KW-0012">Acyltransferase</keyword>
<dbReference type="GO" id="GO:0016746">
    <property type="term" value="F:acyltransferase activity"/>
    <property type="evidence" value="ECO:0007669"/>
    <property type="project" value="UniProtKB-KW"/>
</dbReference>
<keyword evidence="1" id="KW-0808">Transferase</keyword>
<reference evidence="1 2" key="1">
    <citation type="submission" date="2018-08" db="EMBL/GenBank/DDBJ databases">
        <title>Parvularcula sp. SM1705, isolated from surface water of the South Sea China.</title>
        <authorList>
            <person name="Sun L."/>
        </authorList>
    </citation>
    <scope>NUCLEOTIDE SEQUENCE [LARGE SCALE GENOMIC DNA]</scope>
    <source>
        <strain evidence="1 2">SM1705</strain>
    </source>
</reference>
<dbReference type="InterPro" id="IPR051159">
    <property type="entry name" value="Hexapeptide_acetyltransf"/>
</dbReference>
<dbReference type="PANTHER" id="PTHR23416">
    <property type="entry name" value="SIALIC ACID SYNTHASE-RELATED"/>
    <property type="match status" value="1"/>
</dbReference>